<feature type="region of interest" description="Disordered" evidence="1">
    <location>
        <begin position="187"/>
        <end position="209"/>
    </location>
</feature>
<reference evidence="2 3" key="1">
    <citation type="submission" date="2019-03" db="EMBL/GenBank/DDBJ databases">
        <title>Genomic Encyclopedia of Type Strains, Phase IV (KMG-IV): sequencing the most valuable type-strain genomes for metagenomic binning, comparative biology and taxonomic classification.</title>
        <authorList>
            <person name="Goeker M."/>
        </authorList>
    </citation>
    <scope>NUCLEOTIDE SEQUENCE [LARGE SCALE GENOMIC DNA]</scope>
    <source>
        <strain evidence="2 3">DSM 4868</strain>
    </source>
</reference>
<comment type="caution">
    <text evidence="2">The sequence shown here is derived from an EMBL/GenBank/DDBJ whole genome shotgun (WGS) entry which is preliminary data.</text>
</comment>
<proteinExistence type="predicted"/>
<dbReference type="EMBL" id="SLWW01000010">
    <property type="protein sequence ID" value="TCO70246.1"/>
    <property type="molecule type" value="Genomic_DNA"/>
</dbReference>
<evidence type="ECO:0000256" key="1">
    <source>
        <dbReference type="SAM" id="MobiDB-lite"/>
    </source>
</evidence>
<name>A0A4R2KI97_9RHOB</name>
<evidence type="ECO:0000313" key="3">
    <source>
        <dbReference type="Proteomes" id="UP000295142"/>
    </source>
</evidence>
<organism evidence="2 3">
    <name type="scientific">Rhodovulum euryhalinum</name>
    <dbReference type="NCBI Taxonomy" id="35805"/>
    <lineage>
        <taxon>Bacteria</taxon>
        <taxon>Pseudomonadati</taxon>
        <taxon>Pseudomonadota</taxon>
        <taxon>Alphaproteobacteria</taxon>
        <taxon>Rhodobacterales</taxon>
        <taxon>Paracoccaceae</taxon>
        <taxon>Rhodovulum</taxon>
    </lineage>
</organism>
<dbReference type="RefSeq" id="WP_132545423.1">
    <property type="nucleotide sequence ID" value="NZ_SLWW01000010.1"/>
</dbReference>
<sequence length="209" mass="22605">MNIDITAAIRPKSDQLNADDLLTGPRTIRIRDVQVVSGEQPVSVFFDGDEGRPWKPAKSALRVLAAVWGPDASRWVGMHCTIYNDETVTWAGVAVGGIRVSAMEGLSQPRTLMLTKTRGRKAGVTIQPLVVSKSGASDRWRERLFAVAESSDAPTVDEAWSKVPEAVKSELGDGLYDQLVALETAAREHRENDPNAAVEALNNEIGGEA</sequence>
<dbReference type="AlphaFoldDB" id="A0A4R2KI97"/>
<gene>
    <name evidence="2" type="ORF">EV655_11010</name>
</gene>
<accession>A0A4R2KI97</accession>
<evidence type="ECO:0000313" key="2">
    <source>
        <dbReference type="EMBL" id="TCO70246.1"/>
    </source>
</evidence>
<dbReference type="Proteomes" id="UP000295142">
    <property type="component" value="Unassembled WGS sequence"/>
</dbReference>
<protein>
    <submittedName>
        <fullName evidence="2">Uncharacterized protein</fullName>
    </submittedName>
</protein>
<keyword evidence="3" id="KW-1185">Reference proteome</keyword>
<dbReference type="OrthoDB" id="4541095at2"/>